<dbReference type="Pfam" id="PF05484">
    <property type="entry name" value="LRV_FeS"/>
    <property type="match status" value="1"/>
</dbReference>
<dbReference type="RefSeq" id="WP_345927205.1">
    <property type="nucleotide sequence ID" value="NZ_JBDIVF010000003.1"/>
</dbReference>
<name>A0ABV2CLP3_9RHOO</name>
<accession>A0ABV2CLP3</accession>
<protein>
    <submittedName>
        <fullName evidence="2">4Fe4S-binding leucine-rich repeat protein</fullName>
    </submittedName>
</protein>
<evidence type="ECO:0000313" key="2">
    <source>
        <dbReference type="EMBL" id="MET1488783.1"/>
    </source>
</evidence>
<evidence type="ECO:0000313" key="3">
    <source>
        <dbReference type="Proteomes" id="UP001548590"/>
    </source>
</evidence>
<dbReference type="Pfam" id="PF01816">
    <property type="entry name" value="LRV"/>
    <property type="match status" value="1"/>
</dbReference>
<dbReference type="InterPro" id="IPR004830">
    <property type="entry name" value="LRR_variant"/>
</dbReference>
<dbReference type="Gene3D" id="1.25.10.10">
    <property type="entry name" value="Leucine-rich Repeat Variant"/>
    <property type="match status" value="1"/>
</dbReference>
<dbReference type="InterPro" id="IPR008665">
    <property type="entry name" value="LRV_FeS"/>
</dbReference>
<comment type="caution">
    <text evidence="2">The sequence shown here is derived from an EMBL/GenBank/DDBJ whole genome shotgun (WGS) entry which is preliminary data.</text>
</comment>
<dbReference type="EMBL" id="JBEWLZ010000001">
    <property type="protein sequence ID" value="MET1488783.1"/>
    <property type="molecule type" value="Genomic_DNA"/>
</dbReference>
<dbReference type="SUPFAM" id="SSF48371">
    <property type="entry name" value="ARM repeat"/>
    <property type="match status" value="1"/>
</dbReference>
<proteinExistence type="predicted"/>
<reference evidence="2 3" key="1">
    <citation type="submission" date="2024-07" db="EMBL/GenBank/DDBJ databases">
        <title>Uliginosibacterium paludis KCTC:42655.</title>
        <authorList>
            <person name="Kim M.K."/>
        </authorList>
    </citation>
    <scope>NUCLEOTIDE SEQUENCE [LARGE SCALE GENOMIC DNA]</scope>
    <source>
        <strain evidence="2 3">KCTC 42655</strain>
    </source>
</reference>
<gene>
    <name evidence="2" type="ORF">ABVT11_03005</name>
</gene>
<feature type="domain" description="LRV FeS4 cluster" evidence="1">
    <location>
        <begin position="16"/>
        <end position="63"/>
    </location>
</feature>
<keyword evidence="3" id="KW-1185">Reference proteome</keyword>
<sequence>MIERDWPADEPDIPIVDWEGRAIDCSDCEVRRTDARCERGHACVHDRYARRIDRFFRWNPDQSNDYLDHPYFEVRAIACRRADVFRLPPLIRDEDETVRLSVAVRLPLAQVVRLRRDPHREVRIRVAMRLEGSDLLAMADDEDYYVRKLVARRLPLALLPRMIGDSEWEVRMEAAKRLEMPELLRMCDDRETAVRREVARRLPEAMLERMAHDPDWAIRWETAQRASAALAGRMASQDDEEEVRLAACERLASLRHDEGISEGVCHG</sequence>
<dbReference type="Proteomes" id="UP001548590">
    <property type="component" value="Unassembled WGS sequence"/>
</dbReference>
<dbReference type="InterPro" id="IPR011989">
    <property type="entry name" value="ARM-like"/>
</dbReference>
<evidence type="ECO:0000259" key="1">
    <source>
        <dbReference type="Pfam" id="PF05484"/>
    </source>
</evidence>
<dbReference type="InterPro" id="IPR016024">
    <property type="entry name" value="ARM-type_fold"/>
</dbReference>
<organism evidence="2 3">
    <name type="scientific">Uliginosibacterium paludis</name>
    <dbReference type="NCBI Taxonomy" id="1615952"/>
    <lineage>
        <taxon>Bacteria</taxon>
        <taxon>Pseudomonadati</taxon>
        <taxon>Pseudomonadota</taxon>
        <taxon>Betaproteobacteria</taxon>
        <taxon>Rhodocyclales</taxon>
        <taxon>Zoogloeaceae</taxon>
        <taxon>Uliginosibacterium</taxon>
    </lineage>
</organism>